<evidence type="ECO:0000259" key="17">
    <source>
        <dbReference type="PROSITE" id="PS51184"/>
    </source>
</evidence>
<dbReference type="SUPFAM" id="SSF51197">
    <property type="entry name" value="Clavaminate synthase-like"/>
    <property type="match status" value="1"/>
</dbReference>
<evidence type="ECO:0000256" key="4">
    <source>
        <dbReference type="ARBA" id="ARBA00022723"/>
    </source>
</evidence>
<evidence type="ECO:0000259" key="16">
    <source>
        <dbReference type="PROSITE" id="PS51183"/>
    </source>
</evidence>
<evidence type="ECO:0000256" key="3">
    <source>
        <dbReference type="ARBA" id="ARBA00012902"/>
    </source>
</evidence>
<dbReference type="SUPFAM" id="SSF46774">
    <property type="entry name" value="ARID-like"/>
    <property type="match status" value="1"/>
</dbReference>
<dbReference type="GO" id="GO:0006355">
    <property type="term" value="P:regulation of DNA-templated transcription"/>
    <property type="evidence" value="ECO:0007669"/>
    <property type="project" value="TreeGrafter"/>
</dbReference>
<protein>
    <recommendedName>
        <fullName evidence="3">[histone H3]-trimethyl-L-lysine(4) demethylase</fullName>
        <ecNumber evidence="3">1.14.11.67</ecNumber>
    </recommendedName>
</protein>
<dbReference type="PANTHER" id="PTHR10694:SF33">
    <property type="entry name" value="LYSINE-SPECIFIC DEMETHYLASE 5"/>
    <property type="match status" value="1"/>
</dbReference>
<dbReference type="InterPro" id="IPR013083">
    <property type="entry name" value="Znf_RING/FYVE/PHD"/>
</dbReference>
<dbReference type="GO" id="GO:0005634">
    <property type="term" value="C:nucleus"/>
    <property type="evidence" value="ECO:0007669"/>
    <property type="project" value="UniProtKB-SubCell"/>
</dbReference>
<dbReference type="Proteomes" id="UP000267027">
    <property type="component" value="Unassembled WGS sequence"/>
</dbReference>
<dbReference type="InterPro" id="IPR001965">
    <property type="entry name" value="Znf_PHD"/>
</dbReference>
<accession>A0A0R3PDK9</accession>
<dbReference type="SMART" id="SM00558">
    <property type="entry name" value="JmjC"/>
    <property type="match status" value="1"/>
</dbReference>
<dbReference type="SMART" id="SM00501">
    <property type="entry name" value="BRIGHT"/>
    <property type="match status" value="1"/>
</dbReference>
<keyword evidence="7" id="KW-0156">Chromatin regulator</keyword>
<dbReference type="PROSITE" id="PS51011">
    <property type="entry name" value="ARID"/>
    <property type="match status" value="1"/>
</dbReference>
<dbReference type="SUPFAM" id="SSF57903">
    <property type="entry name" value="FYVE/PHD zinc finger"/>
    <property type="match status" value="2"/>
</dbReference>
<sequence>MDNLDKFYRSFERPPFAPVYYPTAEEFLDPLAYVAKIRPEAEEYGVVKIVPPESFKPPFAIDSEAFEFTPRIQKLNEVEAIVRERLVFMEKLTTFWSLQGFEFKNLLVDNKNIDLFRLYKASLVVCSMGGANLVTSRKQWTQVARKVNVRTNHGICSVKSYYTKFMQPFISLLESRRSIDEEPTSDVDMKDSEDVCVPSMQVCSSGDDEDCLLLCEDCDKSIHTRCCDPPLDCVPKGEWRCPSCVATEVSKIGLNYGFYDTHVTYNLFTFAEYANKFKTDYFNVKEPEDVSAEAVEREFWRIVINTEETVVVKYGADLITSKVGSGFPRKGDDYRGIDSKQKHYYAHHAWNLNNLPVLKESVLSHIETGISGMMVPWVYVGMCFSTFCWHTEDHWTYSINYNHWGERKIWYGIGGDNAPKFEEVVRQLAPDITMQKDIFHHMTTAVNPAVLLSRGVKIWTVHQNAGEFVITFPRAYHAGYNEGLNFAEAVNFAPIDWLSKGRQCISEYANVRRFCVFSHDELVLKMASSCGKLGIAMSLATLDEMLEIAKRESQSRMEVTKRGVQLSQRENFESIVDDARVCRYCNTTVFLSALTCAHGKTVCLEHTDHLCSKCLASECLLKYRYTIDELNEMVHKLEERTTLYFEWKDQVDNILSNAQHKPRCCFRVKTRIQRADTRLDLDGIRLLIDELRALPCDQEILIKELESLVQRIETWRVEANKVISRCKAGDLDVSSDSLQALVERGEDFDVRLDEVDQLCRTLEMRRWTTEAKRVLEWCTPEGFEERDDFLSHVRFKADDVLRLVSEGSRLFANSGSLSPVNRLHSTLKAALLSESKVELLLSDSSANENDLYTLWEEIRKSDWLDSKTMTVLREELIRVHTVRQRMCQREITLHDTLDVIKECRNSKFLVESDMHKSAMELRDNLLKFTQRLLNLFQKPASYYNLVEIIRDRDDLAPLAEGQTLVRYLIDASHPEEQWLQLCEFGTSAEMKQHLQALRSQQRTLIGSLQLINTQRTVAETCVCAGIAQNDAELLVCLLCRAKYHSMCCEWDSFLDRLPEFSYLCVRCLRGRRPCIEDVQAACNVAPQNSLEVVLVRELIYRGRELSCAATSLFAEIVEAGDEWSVQLTERYLFLLSAVTFL</sequence>
<dbReference type="Pfam" id="PF02375">
    <property type="entry name" value="JmjN"/>
    <property type="match status" value="1"/>
</dbReference>
<dbReference type="PROSITE" id="PS51184">
    <property type="entry name" value="JMJC"/>
    <property type="match status" value="1"/>
</dbReference>
<dbReference type="PROSITE" id="PS51183">
    <property type="entry name" value="JMJN"/>
    <property type="match status" value="1"/>
</dbReference>
<feature type="domain" description="PHD-type" evidence="14">
    <location>
        <begin position="193"/>
        <end position="247"/>
    </location>
</feature>
<evidence type="ECO:0000256" key="7">
    <source>
        <dbReference type="ARBA" id="ARBA00022853"/>
    </source>
</evidence>
<dbReference type="Pfam" id="PF01388">
    <property type="entry name" value="ARID"/>
    <property type="match status" value="1"/>
</dbReference>
<dbReference type="GO" id="GO:0034647">
    <property type="term" value="F:histone H3K4me/H3K4me2/H3K4me3 demethylase activity"/>
    <property type="evidence" value="ECO:0007669"/>
    <property type="project" value="UniProtKB-EC"/>
</dbReference>
<evidence type="ECO:0000313" key="18">
    <source>
        <dbReference type="EMBL" id="VDM53618.1"/>
    </source>
</evidence>
<dbReference type="SMART" id="SM01014">
    <property type="entry name" value="ARID"/>
    <property type="match status" value="1"/>
</dbReference>
<dbReference type="Pfam" id="PF08429">
    <property type="entry name" value="PLU-1"/>
    <property type="match status" value="1"/>
</dbReference>
<dbReference type="Gene3D" id="2.60.120.650">
    <property type="entry name" value="Cupin"/>
    <property type="match status" value="2"/>
</dbReference>
<dbReference type="Pfam" id="PF21323">
    <property type="entry name" value="KDM5_C-hel"/>
    <property type="match status" value="1"/>
</dbReference>
<dbReference type="InterPro" id="IPR003349">
    <property type="entry name" value="JmjN"/>
</dbReference>
<dbReference type="STRING" id="334426.A0A0R3PDK9"/>
<dbReference type="GO" id="GO:0000785">
    <property type="term" value="C:chromatin"/>
    <property type="evidence" value="ECO:0007669"/>
    <property type="project" value="TreeGrafter"/>
</dbReference>
<evidence type="ECO:0000256" key="6">
    <source>
        <dbReference type="ARBA" id="ARBA00022833"/>
    </source>
</evidence>
<keyword evidence="8" id="KW-0223">Dioxygenase</keyword>
<dbReference type="InterPro" id="IPR011011">
    <property type="entry name" value="Znf_FYVE_PHD"/>
</dbReference>
<dbReference type="OrthoDB" id="1678912at2759"/>
<evidence type="ECO:0000256" key="11">
    <source>
        <dbReference type="ARBA" id="ARBA00023242"/>
    </source>
</evidence>
<dbReference type="PANTHER" id="PTHR10694">
    <property type="entry name" value="LYSINE-SPECIFIC DEMETHYLASE"/>
    <property type="match status" value="1"/>
</dbReference>
<comment type="similarity">
    <text evidence="2">Belongs to the JARID1 histone demethylase family.</text>
</comment>
<feature type="domain" description="ARID" evidence="15">
    <location>
        <begin position="82"/>
        <end position="174"/>
    </location>
</feature>
<dbReference type="InterPro" id="IPR003347">
    <property type="entry name" value="JmjC_dom"/>
</dbReference>
<proteinExistence type="inferred from homology"/>
<dbReference type="InterPro" id="IPR019787">
    <property type="entry name" value="Znf_PHD-finger"/>
</dbReference>
<evidence type="ECO:0000313" key="20">
    <source>
        <dbReference type="WBParaSite" id="ACOC_0000203201-mRNA-1"/>
    </source>
</evidence>
<dbReference type="InterPro" id="IPR036431">
    <property type="entry name" value="ARID_dom_sf"/>
</dbReference>
<evidence type="ECO:0000256" key="2">
    <source>
        <dbReference type="ARBA" id="ARBA00006801"/>
    </source>
</evidence>
<dbReference type="Pfam" id="PF02373">
    <property type="entry name" value="JmjC"/>
    <property type="match status" value="1"/>
</dbReference>
<dbReference type="Gene3D" id="3.30.40.10">
    <property type="entry name" value="Zinc/RING finger domain, C3HC4 (zinc finger)"/>
    <property type="match status" value="1"/>
</dbReference>
<dbReference type="SMART" id="SM00249">
    <property type="entry name" value="PHD"/>
    <property type="match status" value="2"/>
</dbReference>
<feature type="domain" description="JmjC" evidence="17">
    <location>
        <begin position="344"/>
        <end position="509"/>
    </location>
</feature>
<evidence type="ECO:0000256" key="5">
    <source>
        <dbReference type="ARBA" id="ARBA00022771"/>
    </source>
</evidence>
<keyword evidence="6" id="KW-0862">Zinc</keyword>
<dbReference type="CDD" id="cd15515">
    <property type="entry name" value="PHD1_KDM5A_like"/>
    <property type="match status" value="1"/>
</dbReference>
<dbReference type="Pfam" id="PF00628">
    <property type="entry name" value="PHD"/>
    <property type="match status" value="1"/>
</dbReference>
<dbReference type="InterPro" id="IPR013637">
    <property type="entry name" value="Lys_sp_deMease-like_dom"/>
</dbReference>
<organism evidence="20">
    <name type="scientific">Angiostrongylus costaricensis</name>
    <name type="common">Nematode worm</name>
    <dbReference type="NCBI Taxonomy" id="334426"/>
    <lineage>
        <taxon>Eukaryota</taxon>
        <taxon>Metazoa</taxon>
        <taxon>Ecdysozoa</taxon>
        <taxon>Nematoda</taxon>
        <taxon>Chromadorea</taxon>
        <taxon>Rhabditida</taxon>
        <taxon>Rhabditina</taxon>
        <taxon>Rhabditomorpha</taxon>
        <taxon>Strongyloidea</taxon>
        <taxon>Metastrongylidae</taxon>
        <taxon>Angiostrongylus</taxon>
    </lineage>
</organism>
<evidence type="ECO:0000256" key="8">
    <source>
        <dbReference type="ARBA" id="ARBA00022964"/>
    </source>
</evidence>
<evidence type="ECO:0000313" key="19">
    <source>
        <dbReference type="Proteomes" id="UP000267027"/>
    </source>
</evidence>
<dbReference type="AlphaFoldDB" id="A0A0R3PDK9"/>
<dbReference type="EMBL" id="UYYA01000354">
    <property type="protein sequence ID" value="VDM53618.1"/>
    <property type="molecule type" value="Genomic_DNA"/>
</dbReference>
<dbReference type="GO" id="GO:0003677">
    <property type="term" value="F:DNA binding"/>
    <property type="evidence" value="ECO:0007669"/>
    <property type="project" value="InterPro"/>
</dbReference>
<evidence type="ECO:0000256" key="10">
    <source>
        <dbReference type="ARBA" id="ARBA00023004"/>
    </source>
</evidence>
<evidence type="ECO:0000256" key="13">
    <source>
        <dbReference type="PROSITE-ProRule" id="PRU00146"/>
    </source>
</evidence>
<evidence type="ECO:0000256" key="12">
    <source>
        <dbReference type="ARBA" id="ARBA00048734"/>
    </source>
</evidence>
<gene>
    <name evidence="18" type="ORF">ACOC_LOCUS2033</name>
</gene>
<dbReference type="EC" id="1.14.11.67" evidence="3"/>
<name>A0A0R3PDK9_ANGCS</name>
<keyword evidence="9" id="KW-0560">Oxidoreductase</keyword>
<dbReference type="PROSITE" id="PS50016">
    <property type="entry name" value="ZF_PHD_2"/>
    <property type="match status" value="1"/>
</dbReference>
<keyword evidence="10" id="KW-0408">Iron</keyword>
<dbReference type="CDD" id="cd16100">
    <property type="entry name" value="ARID"/>
    <property type="match status" value="1"/>
</dbReference>
<evidence type="ECO:0000259" key="14">
    <source>
        <dbReference type="PROSITE" id="PS50016"/>
    </source>
</evidence>
<dbReference type="WBParaSite" id="ACOC_0000203201-mRNA-1">
    <property type="protein sequence ID" value="ACOC_0000203201-mRNA-1"/>
    <property type="gene ID" value="ACOC_0000203201"/>
</dbReference>
<keyword evidence="19" id="KW-1185">Reference proteome</keyword>
<dbReference type="InterPro" id="IPR001606">
    <property type="entry name" value="ARID_dom"/>
</dbReference>
<dbReference type="OMA" id="CKTTLFM"/>
<comment type="subcellular location">
    <subcellularLocation>
        <location evidence="1">Nucleus</location>
    </subcellularLocation>
</comment>
<keyword evidence="5 13" id="KW-0863">Zinc-finger</keyword>
<reference evidence="18 19" key="2">
    <citation type="submission" date="2018-11" db="EMBL/GenBank/DDBJ databases">
        <authorList>
            <consortium name="Pathogen Informatics"/>
        </authorList>
    </citation>
    <scope>NUCLEOTIDE SEQUENCE [LARGE SCALE GENOMIC DNA]</scope>
    <source>
        <strain evidence="18 19">Costa Rica</strain>
    </source>
</reference>
<comment type="catalytic activity">
    <reaction evidence="12">
        <text>N(6),N(6),N(6)-trimethyl-L-lysyl(4)-[histone H3] + 3 2-oxoglutarate + 3 O2 = L-lysyl(4)-[histone H3] + 3 formaldehyde + 3 succinate + 3 CO2</text>
        <dbReference type="Rhea" id="RHEA:60208"/>
        <dbReference type="Rhea" id="RHEA-COMP:15537"/>
        <dbReference type="Rhea" id="RHEA-COMP:15547"/>
        <dbReference type="ChEBI" id="CHEBI:15379"/>
        <dbReference type="ChEBI" id="CHEBI:16526"/>
        <dbReference type="ChEBI" id="CHEBI:16810"/>
        <dbReference type="ChEBI" id="CHEBI:16842"/>
        <dbReference type="ChEBI" id="CHEBI:29969"/>
        <dbReference type="ChEBI" id="CHEBI:30031"/>
        <dbReference type="ChEBI" id="CHEBI:61961"/>
        <dbReference type="EC" id="1.14.11.67"/>
    </reaction>
</comment>
<dbReference type="SMART" id="SM00545">
    <property type="entry name" value="JmjN"/>
    <property type="match status" value="1"/>
</dbReference>
<evidence type="ECO:0000256" key="1">
    <source>
        <dbReference type="ARBA" id="ARBA00004123"/>
    </source>
</evidence>
<reference evidence="20" key="1">
    <citation type="submission" date="2017-02" db="UniProtKB">
        <authorList>
            <consortium name="WormBaseParasite"/>
        </authorList>
    </citation>
    <scope>IDENTIFICATION</scope>
</reference>
<feature type="domain" description="JmjN" evidence="16">
    <location>
        <begin position="17"/>
        <end position="58"/>
    </location>
</feature>
<keyword evidence="4" id="KW-0479">Metal-binding</keyword>
<evidence type="ECO:0000256" key="9">
    <source>
        <dbReference type="ARBA" id="ARBA00023002"/>
    </source>
</evidence>
<keyword evidence="11" id="KW-0539">Nucleus</keyword>
<dbReference type="InterPro" id="IPR048615">
    <property type="entry name" value="KDM5_C-hel"/>
</dbReference>
<dbReference type="GO" id="GO:0008270">
    <property type="term" value="F:zinc ion binding"/>
    <property type="evidence" value="ECO:0007669"/>
    <property type="project" value="UniProtKB-KW"/>
</dbReference>
<evidence type="ECO:0000259" key="15">
    <source>
        <dbReference type="PROSITE" id="PS51011"/>
    </source>
</evidence>